<dbReference type="RefSeq" id="WP_069366089.1">
    <property type="nucleotide sequence ID" value="NZ_CP012502.1"/>
</dbReference>
<dbReference type="AlphaFoldDB" id="A0A1D7QYV6"/>
<keyword evidence="1" id="KW-0378">Hydrolase</keyword>
<feature type="signal peptide" evidence="4">
    <location>
        <begin position="1"/>
        <end position="21"/>
    </location>
</feature>
<dbReference type="InterPro" id="IPR023365">
    <property type="entry name" value="Sortase_dom-sf"/>
</dbReference>
<dbReference type="Proteomes" id="UP000094463">
    <property type="component" value="Chromosome"/>
</dbReference>
<feature type="active site" description="Proton donor/acceptor" evidence="2">
    <location>
        <position position="153"/>
    </location>
</feature>
<dbReference type="CDD" id="cd05829">
    <property type="entry name" value="Sortase_F"/>
    <property type="match status" value="1"/>
</dbReference>
<evidence type="ECO:0000256" key="1">
    <source>
        <dbReference type="ARBA" id="ARBA00022801"/>
    </source>
</evidence>
<evidence type="ECO:0000256" key="2">
    <source>
        <dbReference type="PIRSR" id="PIRSR605754-1"/>
    </source>
</evidence>
<dbReference type="Gene3D" id="2.40.260.10">
    <property type="entry name" value="Sortase"/>
    <property type="match status" value="1"/>
</dbReference>
<dbReference type="GO" id="GO:0016787">
    <property type="term" value="F:hydrolase activity"/>
    <property type="evidence" value="ECO:0007669"/>
    <property type="project" value="UniProtKB-KW"/>
</dbReference>
<feature type="chain" id="PRO_5039685224" evidence="4">
    <location>
        <begin position="22"/>
        <end position="246"/>
    </location>
</feature>
<protein>
    <submittedName>
        <fullName evidence="5">Peptidase</fullName>
    </submittedName>
</protein>
<dbReference type="PATRIC" id="fig|632773.3.peg.2996"/>
<dbReference type="Pfam" id="PF04203">
    <property type="entry name" value="Sortase"/>
    <property type="match status" value="1"/>
</dbReference>
<gene>
    <name evidence="5" type="ORF">BBEV_2862</name>
</gene>
<evidence type="ECO:0000256" key="4">
    <source>
        <dbReference type="SAM" id="SignalP"/>
    </source>
</evidence>
<dbReference type="InterPro" id="IPR005754">
    <property type="entry name" value="Sortase"/>
</dbReference>
<accession>A0A1D7QYV6</accession>
<proteinExistence type="predicted"/>
<feature type="active site" description="Acyl-thioester intermediate" evidence="2">
    <location>
        <position position="219"/>
    </location>
</feature>
<dbReference type="PROSITE" id="PS51257">
    <property type="entry name" value="PROKAR_LIPOPROTEIN"/>
    <property type="match status" value="1"/>
</dbReference>
<organism evidence="5 6">
    <name type="scientific">Salisediminibacterium beveridgei</name>
    <dbReference type="NCBI Taxonomy" id="632773"/>
    <lineage>
        <taxon>Bacteria</taxon>
        <taxon>Bacillati</taxon>
        <taxon>Bacillota</taxon>
        <taxon>Bacilli</taxon>
        <taxon>Bacillales</taxon>
        <taxon>Bacillaceae</taxon>
        <taxon>Salisediminibacterium</taxon>
    </lineage>
</organism>
<keyword evidence="6" id="KW-1185">Reference proteome</keyword>
<dbReference type="EMBL" id="CP012502">
    <property type="protein sequence ID" value="AOM84187.1"/>
    <property type="molecule type" value="Genomic_DNA"/>
</dbReference>
<dbReference type="InterPro" id="IPR042001">
    <property type="entry name" value="Sortase_F"/>
</dbReference>
<evidence type="ECO:0000256" key="3">
    <source>
        <dbReference type="SAM" id="MobiDB-lite"/>
    </source>
</evidence>
<evidence type="ECO:0000313" key="6">
    <source>
        <dbReference type="Proteomes" id="UP000094463"/>
    </source>
</evidence>
<dbReference type="SUPFAM" id="SSF63817">
    <property type="entry name" value="Sortase"/>
    <property type="match status" value="1"/>
</dbReference>
<feature type="region of interest" description="Disordered" evidence="3">
    <location>
        <begin position="26"/>
        <end position="99"/>
    </location>
</feature>
<evidence type="ECO:0000313" key="5">
    <source>
        <dbReference type="EMBL" id="AOM84187.1"/>
    </source>
</evidence>
<dbReference type="OrthoDB" id="525039at2"/>
<keyword evidence="4" id="KW-0732">Signal</keyword>
<name>A0A1D7QYV6_9BACI</name>
<sequence length="246" mass="26879">MHFKDKLLVLIGLTLILTVVACSQDSDNPQYSQIGEEVNESEENVEAVEESEPATEESESDSENTTSLEDEDVTQEESSVVKASEPVQPVSSGPKGIDPSVISIPTIDVRAEIEDVGILENGQMGVPDDGDTVGWYHRGPKPGASGNAVMAGHVDDRSGPAIFYELDQLDLGDRIYIEDENGNELEFEVTRMEVYPYDDAPMDLIFGATATQRLNLITCTGEFDSNAGTHRERLVVFTELVHEDEA</sequence>
<dbReference type="KEGG" id="bbev:BBEV_2862"/>
<feature type="compositionally biased region" description="Acidic residues" evidence="3">
    <location>
        <begin position="37"/>
        <end position="75"/>
    </location>
</feature>
<dbReference type="STRING" id="632773.BBEV_2862"/>
<reference evidence="5 6" key="1">
    <citation type="submission" date="2015-08" db="EMBL/GenBank/DDBJ databases">
        <title>The complete genome sequence of Bacillus beveridgei MLTeJB.</title>
        <authorList>
            <person name="Hanson T.E."/>
            <person name="Mesa C."/>
            <person name="Basesman S.M."/>
            <person name="Oremland R.S."/>
        </authorList>
    </citation>
    <scope>NUCLEOTIDE SEQUENCE [LARGE SCALE GENOMIC DNA]</scope>
    <source>
        <strain evidence="5 6">MLTeJB</strain>
    </source>
</reference>